<organism evidence="2">
    <name type="scientific">Mytilinidion resinicola</name>
    <dbReference type="NCBI Taxonomy" id="574789"/>
    <lineage>
        <taxon>Eukaryota</taxon>
        <taxon>Fungi</taxon>
        <taxon>Dikarya</taxon>
        <taxon>Ascomycota</taxon>
        <taxon>Pezizomycotina</taxon>
        <taxon>Dothideomycetes</taxon>
        <taxon>Pleosporomycetidae</taxon>
        <taxon>Mytilinidiales</taxon>
        <taxon>Mytilinidiaceae</taxon>
        <taxon>Mytilinidion</taxon>
    </lineage>
</organism>
<dbReference type="Pfam" id="PF06985">
    <property type="entry name" value="HET"/>
    <property type="match status" value="1"/>
</dbReference>
<feature type="domain" description="Heterokaryon incompatibility" evidence="1">
    <location>
        <begin position="22"/>
        <end position="78"/>
    </location>
</feature>
<dbReference type="PANTHER" id="PTHR33112">
    <property type="entry name" value="DOMAIN PROTEIN, PUTATIVE-RELATED"/>
    <property type="match status" value="1"/>
</dbReference>
<reference evidence="4" key="2">
    <citation type="submission" date="2020-04" db="EMBL/GenBank/DDBJ databases">
        <authorList>
            <consortium name="NCBI Genome Project"/>
        </authorList>
    </citation>
    <scope>NUCLEOTIDE SEQUENCE</scope>
    <source>
        <strain evidence="4">CBS 304.34</strain>
    </source>
</reference>
<dbReference type="EMBL" id="MU003718">
    <property type="protein sequence ID" value="KAF2803355.1"/>
    <property type="molecule type" value="Genomic_DNA"/>
</dbReference>
<evidence type="ECO:0000313" key="3">
    <source>
        <dbReference type="Proteomes" id="UP000504636"/>
    </source>
</evidence>
<dbReference type="RefSeq" id="XP_033570319.1">
    <property type="nucleotide sequence ID" value="XM_033721210.1"/>
</dbReference>
<dbReference type="PANTHER" id="PTHR33112:SF10">
    <property type="entry name" value="TOL"/>
    <property type="match status" value="1"/>
</dbReference>
<dbReference type="GeneID" id="54462103"/>
<proteinExistence type="predicted"/>
<dbReference type="OrthoDB" id="2958217at2759"/>
<evidence type="ECO:0000313" key="4">
    <source>
        <dbReference type="RefSeq" id="XP_033570319.1"/>
    </source>
</evidence>
<dbReference type="AlphaFoldDB" id="A0A6A6Y546"/>
<sequence>MENTGDPIHLRETRNFGDQGPYFTLSHCWGQSHPFRLTKDTVSTLKAGIPITQLPKTFQDAILVAQYFQVKYLWIDSL</sequence>
<dbReference type="InterPro" id="IPR010730">
    <property type="entry name" value="HET"/>
</dbReference>
<dbReference type="Proteomes" id="UP000504636">
    <property type="component" value="Unplaced"/>
</dbReference>
<reference evidence="4" key="3">
    <citation type="submission" date="2025-04" db="UniProtKB">
        <authorList>
            <consortium name="RefSeq"/>
        </authorList>
    </citation>
    <scope>IDENTIFICATION</scope>
    <source>
        <strain evidence="4">CBS 304.34</strain>
    </source>
</reference>
<protein>
    <submittedName>
        <fullName evidence="2 4">HET-domain-containing protein</fullName>
    </submittedName>
</protein>
<keyword evidence="3" id="KW-1185">Reference proteome</keyword>
<reference evidence="2 4" key="1">
    <citation type="journal article" date="2020" name="Stud. Mycol.">
        <title>101 Dothideomycetes genomes: a test case for predicting lifestyles and emergence of pathogens.</title>
        <authorList>
            <person name="Haridas S."/>
            <person name="Albert R."/>
            <person name="Binder M."/>
            <person name="Bloem J."/>
            <person name="Labutti K."/>
            <person name="Salamov A."/>
            <person name="Andreopoulos B."/>
            <person name="Baker S."/>
            <person name="Barry K."/>
            <person name="Bills G."/>
            <person name="Bluhm B."/>
            <person name="Cannon C."/>
            <person name="Castanera R."/>
            <person name="Culley D."/>
            <person name="Daum C."/>
            <person name="Ezra D."/>
            <person name="Gonzalez J."/>
            <person name="Henrissat B."/>
            <person name="Kuo A."/>
            <person name="Liang C."/>
            <person name="Lipzen A."/>
            <person name="Lutzoni F."/>
            <person name="Magnuson J."/>
            <person name="Mondo S."/>
            <person name="Nolan M."/>
            <person name="Ohm R."/>
            <person name="Pangilinan J."/>
            <person name="Park H.-J."/>
            <person name="Ramirez L."/>
            <person name="Alfaro M."/>
            <person name="Sun H."/>
            <person name="Tritt A."/>
            <person name="Yoshinaga Y."/>
            <person name="Zwiers L.-H."/>
            <person name="Turgeon B."/>
            <person name="Goodwin S."/>
            <person name="Spatafora J."/>
            <person name="Crous P."/>
            <person name="Grigoriev I."/>
        </authorList>
    </citation>
    <scope>NUCLEOTIDE SEQUENCE</scope>
    <source>
        <strain evidence="2 4">CBS 304.34</strain>
    </source>
</reference>
<gene>
    <name evidence="2 4" type="ORF">BDZ99DRAFT_468316</name>
</gene>
<accession>A0A6A6Y546</accession>
<evidence type="ECO:0000259" key="1">
    <source>
        <dbReference type="Pfam" id="PF06985"/>
    </source>
</evidence>
<name>A0A6A6Y546_9PEZI</name>
<evidence type="ECO:0000313" key="2">
    <source>
        <dbReference type="EMBL" id="KAF2803355.1"/>
    </source>
</evidence>